<gene>
    <name evidence="2" type="ORF">JOC86_000108</name>
</gene>
<dbReference type="InterPro" id="IPR036163">
    <property type="entry name" value="HMA_dom_sf"/>
</dbReference>
<evidence type="ECO:0000313" key="2">
    <source>
        <dbReference type="EMBL" id="MBM7583571.1"/>
    </source>
</evidence>
<feature type="domain" description="HMA" evidence="1">
    <location>
        <begin position="2"/>
        <end position="68"/>
    </location>
</feature>
<reference evidence="2 3" key="1">
    <citation type="submission" date="2021-01" db="EMBL/GenBank/DDBJ databases">
        <title>Genomic Encyclopedia of Type Strains, Phase IV (KMG-IV): sequencing the most valuable type-strain genomes for metagenomic binning, comparative biology and taxonomic classification.</title>
        <authorList>
            <person name="Goeker M."/>
        </authorList>
    </citation>
    <scope>NUCLEOTIDE SEQUENCE [LARGE SCALE GENOMIC DNA]</scope>
    <source>
        <strain evidence="2 3">DSM 24834</strain>
    </source>
</reference>
<dbReference type="Gene3D" id="3.30.70.100">
    <property type="match status" value="1"/>
</dbReference>
<dbReference type="SUPFAM" id="SSF55008">
    <property type="entry name" value="HMA, heavy metal-associated domain"/>
    <property type="match status" value="1"/>
</dbReference>
<dbReference type="Proteomes" id="UP001646157">
    <property type="component" value="Unassembled WGS sequence"/>
</dbReference>
<dbReference type="InterPro" id="IPR006121">
    <property type="entry name" value="HMA_dom"/>
</dbReference>
<organism evidence="2 3">
    <name type="scientific">Rossellomorea pakistanensis</name>
    <dbReference type="NCBI Taxonomy" id="992288"/>
    <lineage>
        <taxon>Bacteria</taxon>
        <taxon>Bacillati</taxon>
        <taxon>Bacillota</taxon>
        <taxon>Bacilli</taxon>
        <taxon>Bacillales</taxon>
        <taxon>Bacillaceae</taxon>
        <taxon>Rossellomorea</taxon>
    </lineage>
</organism>
<proteinExistence type="predicted"/>
<evidence type="ECO:0000259" key="1">
    <source>
        <dbReference type="PROSITE" id="PS50846"/>
    </source>
</evidence>
<comment type="caution">
    <text evidence="2">The sequence shown here is derived from an EMBL/GenBank/DDBJ whole genome shotgun (WGS) entry which is preliminary data.</text>
</comment>
<evidence type="ECO:0000313" key="3">
    <source>
        <dbReference type="Proteomes" id="UP001646157"/>
    </source>
</evidence>
<name>A0ABS2N7J6_9BACI</name>
<dbReference type="EMBL" id="JAFBDZ010000001">
    <property type="protein sequence ID" value="MBM7583571.1"/>
    <property type="molecule type" value="Genomic_DNA"/>
</dbReference>
<dbReference type="PROSITE" id="PS50846">
    <property type="entry name" value="HMA_2"/>
    <property type="match status" value="1"/>
</dbReference>
<dbReference type="RefSeq" id="WP_205167838.1">
    <property type="nucleotide sequence ID" value="NZ_JAFBDZ010000001.1"/>
</dbReference>
<accession>A0ABS2N7J6</accession>
<keyword evidence="3" id="KW-1185">Reference proteome</keyword>
<protein>
    <submittedName>
        <fullName evidence="2">Copper chaperone CopZ</fullName>
    </submittedName>
</protein>
<sequence>MEDMTIFIKEATREKPIQTLETVLMQIDGVERALVDIVDGEVKVTYNEGQVKQEEILSSIQQHGLHPLD</sequence>